<evidence type="ECO:0000313" key="3">
    <source>
        <dbReference type="Proteomes" id="UP000515708"/>
    </source>
</evidence>
<accession>A0A7D7WGT2</accession>
<protein>
    <recommendedName>
        <fullName evidence="4">Small multidrug efflux protein</fullName>
    </recommendedName>
</protein>
<sequence length="161" mass="17301">MQDALVDFTQSLPLWLQWAGVMLAAAIPFIESYFGTLIGAIAGVPLPIAVLAAVVGNVISMLVFVFLADAGRRKVLARRGADAETDAPSPRRVKVKRMFDRFGVPGVSLLGQTVLPSQITSGMMVSFGANRNVVIFWQVISIIVWAIVFALIGQAGIALFR</sequence>
<evidence type="ECO:0000256" key="1">
    <source>
        <dbReference type="SAM" id="Phobius"/>
    </source>
</evidence>
<evidence type="ECO:0008006" key="4">
    <source>
        <dbReference type="Google" id="ProtNLM"/>
    </source>
</evidence>
<name>A0A7D7WGT2_9MICO</name>
<dbReference type="Proteomes" id="UP000515708">
    <property type="component" value="Chromosome"/>
</dbReference>
<reference evidence="2 3" key="1">
    <citation type="journal article" date="2020" name="Front. Microbiol.">
        <title>Design of Bacterial Strain-Specific qPCR Assays Using NGS Data and Publicly Available Resources and Its Application to Track Biocontrol Strains.</title>
        <authorList>
            <person name="Hernandez I."/>
            <person name="Sant C."/>
            <person name="Martinez R."/>
            <person name="Fernandez C."/>
        </authorList>
    </citation>
    <scope>NUCLEOTIDE SEQUENCE [LARGE SCALE GENOMIC DNA]</scope>
    <source>
        <strain evidence="2 3">B24</strain>
    </source>
</reference>
<keyword evidence="1" id="KW-1133">Transmembrane helix</keyword>
<feature type="transmembrane region" description="Helical" evidence="1">
    <location>
        <begin position="12"/>
        <end position="34"/>
    </location>
</feature>
<gene>
    <name evidence="2" type="ORF">FVO59_07060</name>
</gene>
<organism evidence="2 3">
    <name type="scientific">Microbacterium esteraromaticum</name>
    <dbReference type="NCBI Taxonomy" id="57043"/>
    <lineage>
        <taxon>Bacteria</taxon>
        <taxon>Bacillati</taxon>
        <taxon>Actinomycetota</taxon>
        <taxon>Actinomycetes</taxon>
        <taxon>Micrococcales</taxon>
        <taxon>Microbacteriaceae</taxon>
        <taxon>Microbacterium</taxon>
    </lineage>
</organism>
<dbReference type="EMBL" id="CP043732">
    <property type="protein sequence ID" value="QMU98639.1"/>
    <property type="molecule type" value="Genomic_DNA"/>
</dbReference>
<dbReference type="AlphaFoldDB" id="A0A7D7WGT2"/>
<evidence type="ECO:0000313" key="2">
    <source>
        <dbReference type="EMBL" id="QMU98639.1"/>
    </source>
</evidence>
<proteinExistence type="predicted"/>
<feature type="transmembrane region" description="Helical" evidence="1">
    <location>
        <begin position="46"/>
        <end position="68"/>
    </location>
</feature>
<feature type="transmembrane region" description="Helical" evidence="1">
    <location>
        <begin position="135"/>
        <end position="160"/>
    </location>
</feature>
<keyword evidence="1" id="KW-0812">Transmembrane</keyword>
<keyword evidence="1" id="KW-0472">Membrane</keyword>